<sequence>METKLQVLSGLKKFSPTFKGSSFVVEFVSEQVFREHTNLLSKTGILYDSNTTTQIEVDLDELELASPVYYDATHFLKNLGDGSILSKAFNIIFFKDSYLIYKGDINDANSTTSLNFIINTSAIFEFKKELINICDYNNDIVHEMVFHTSTKGVFKLPYPVILPFIDDNIDHSIIIKSVISKLRDKNFQLFFKNQLSDFIQKTHEKHFHNLIIGLNIIEKDSDKEFELYIKNFSWETFRSKLYSEKDKYFASIREILGKITTQLVAVPISISATVFATYKIKDSYIILLIGIAFTIYAMFAIHIQTIYYRDIKEIKHDFERDFKNIADKSGLDLSIINNERDKISRRINNTITLIYLFTGTITLLGCLFNFFLAQQYFTSTTTKVLISLLVLAYAAARVYYSWQGQ</sequence>
<dbReference type="EMBL" id="VAJM01000008">
    <property type="protein sequence ID" value="TLM91049.1"/>
    <property type="molecule type" value="Genomic_DNA"/>
</dbReference>
<name>A0A5R8WMY2_9BACT</name>
<organism evidence="2 3">
    <name type="scientific">Hymenobacter jeollabukensis</name>
    <dbReference type="NCBI Taxonomy" id="2025313"/>
    <lineage>
        <taxon>Bacteria</taxon>
        <taxon>Pseudomonadati</taxon>
        <taxon>Bacteroidota</taxon>
        <taxon>Cytophagia</taxon>
        <taxon>Cytophagales</taxon>
        <taxon>Hymenobacteraceae</taxon>
        <taxon>Hymenobacter</taxon>
    </lineage>
</organism>
<evidence type="ECO:0000256" key="1">
    <source>
        <dbReference type="SAM" id="Phobius"/>
    </source>
</evidence>
<feature type="transmembrane region" description="Helical" evidence="1">
    <location>
        <begin position="350"/>
        <end position="372"/>
    </location>
</feature>
<feature type="transmembrane region" description="Helical" evidence="1">
    <location>
        <begin position="255"/>
        <end position="278"/>
    </location>
</feature>
<dbReference type="Proteomes" id="UP000305517">
    <property type="component" value="Unassembled WGS sequence"/>
</dbReference>
<evidence type="ECO:0000313" key="2">
    <source>
        <dbReference type="EMBL" id="TLM91049.1"/>
    </source>
</evidence>
<keyword evidence="1" id="KW-1133">Transmembrane helix</keyword>
<dbReference type="RefSeq" id="WP_138079159.1">
    <property type="nucleotide sequence ID" value="NZ_VAJM01000008.1"/>
</dbReference>
<keyword evidence="3" id="KW-1185">Reference proteome</keyword>
<feature type="transmembrane region" description="Helical" evidence="1">
    <location>
        <begin position="284"/>
        <end position="308"/>
    </location>
</feature>
<gene>
    <name evidence="2" type="ORF">FDY95_15740</name>
</gene>
<feature type="transmembrane region" description="Helical" evidence="1">
    <location>
        <begin position="384"/>
        <end position="402"/>
    </location>
</feature>
<protein>
    <submittedName>
        <fullName evidence="2">Uncharacterized protein</fullName>
    </submittedName>
</protein>
<proteinExistence type="predicted"/>
<accession>A0A5R8WMY2</accession>
<evidence type="ECO:0000313" key="3">
    <source>
        <dbReference type="Proteomes" id="UP000305517"/>
    </source>
</evidence>
<keyword evidence="1" id="KW-0812">Transmembrane</keyword>
<comment type="caution">
    <text evidence="2">The sequence shown here is derived from an EMBL/GenBank/DDBJ whole genome shotgun (WGS) entry which is preliminary data.</text>
</comment>
<dbReference type="AlphaFoldDB" id="A0A5R8WMY2"/>
<keyword evidence="1" id="KW-0472">Membrane</keyword>
<reference evidence="2 3" key="1">
    <citation type="submission" date="2019-05" db="EMBL/GenBank/DDBJ databases">
        <title>Hymenobacter edaphi sp. nov., isolated from abandoned arsenic-contaminated farmland soil.</title>
        <authorList>
            <person name="Nie L."/>
        </authorList>
    </citation>
    <scope>NUCLEOTIDE SEQUENCE [LARGE SCALE GENOMIC DNA]</scope>
    <source>
        <strain evidence="2 3">1-3-3-8</strain>
    </source>
</reference>
<dbReference type="OrthoDB" id="1424256at2"/>